<protein>
    <submittedName>
        <fullName evidence="1">Uncharacterized protein</fullName>
    </submittedName>
</protein>
<sequence>MDPPQFAIEGVHKCHQLIGLIAQLLRIITSESDLDRVFGNLIIHLFETQISLWKIIRVFFGIFFQNFFRCTV</sequence>
<reference evidence="1" key="1">
    <citation type="submission" date="2019-08" db="EMBL/GenBank/DDBJ databases">
        <authorList>
            <person name="Kucharzyk K."/>
            <person name="Murdoch R.W."/>
            <person name="Higgins S."/>
            <person name="Loffler F."/>
        </authorList>
    </citation>
    <scope>NUCLEOTIDE SEQUENCE</scope>
</reference>
<accession>A0A644XV32</accession>
<organism evidence="1">
    <name type="scientific">bioreactor metagenome</name>
    <dbReference type="NCBI Taxonomy" id="1076179"/>
    <lineage>
        <taxon>unclassified sequences</taxon>
        <taxon>metagenomes</taxon>
        <taxon>ecological metagenomes</taxon>
    </lineage>
</organism>
<dbReference type="AlphaFoldDB" id="A0A644XV32"/>
<evidence type="ECO:0000313" key="1">
    <source>
        <dbReference type="EMBL" id="MPM20070.1"/>
    </source>
</evidence>
<comment type="caution">
    <text evidence="1">The sequence shown here is derived from an EMBL/GenBank/DDBJ whole genome shotgun (WGS) entry which is preliminary data.</text>
</comment>
<dbReference type="EMBL" id="VSSQ01003305">
    <property type="protein sequence ID" value="MPM20070.1"/>
    <property type="molecule type" value="Genomic_DNA"/>
</dbReference>
<name>A0A644XV32_9ZZZZ</name>
<gene>
    <name evidence="1" type="ORF">SDC9_66497</name>
</gene>
<proteinExistence type="predicted"/>